<dbReference type="KEGG" id="orp:MOP44_10390"/>
<dbReference type="Proteomes" id="UP001059380">
    <property type="component" value="Chromosome"/>
</dbReference>
<dbReference type="RefSeq" id="WP_260795973.1">
    <property type="nucleotide sequence ID" value="NZ_CP093313.1"/>
</dbReference>
<dbReference type="EMBL" id="CP093313">
    <property type="protein sequence ID" value="UWZ86333.1"/>
    <property type="molecule type" value="Genomic_DNA"/>
</dbReference>
<evidence type="ECO:0000256" key="1">
    <source>
        <dbReference type="SAM" id="MobiDB-lite"/>
    </source>
</evidence>
<reference evidence="2" key="1">
    <citation type="submission" date="2021-04" db="EMBL/GenBank/DDBJ databases">
        <title>Phylogenetic analysis of Acidobacteriaceae.</title>
        <authorList>
            <person name="Qiu L."/>
            <person name="Zhang Q."/>
        </authorList>
    </citation>
    <scope>NUCLEOTIDE SEQUENCE</scope>
    <source>
        <strain evidence="2">DSM 25168</strain>
    </source>
</reference>
<feature type="compositionally biased region" description="Basic and acidic residues" evidence="1">
    <location>
        <begin position="150"/>
        <end position="175"/>
    </location>
</feature>
<evidence type="ECO:0000313" key="2">
    <source>
        <dbReference type="EMBL" id="UWZ86333.1"/>
    </source>
</evidence>
<protein>
    <submittedName>
        <fullName evidence="2">Uncharacterized protein</fullName>
    </submittedName>
</protein>
<evidence type="ECO:0000313" key="3">
    <source>
        <dbReference type="Proteomes" id="UP001059380"/>
    </source>
</evidence>
<dbReference type="AlphaFoldDB" id="A0A9J7BY80"/>
<keyword evidence="3" id="KW-1185">Reference proteome</keyword>
<feature type="region of interest" description="Disordered" evidence="1">
    <location>
        <begin position="150"/>
        <end position="186"/>
    </location>
</feature>
<gene>
    <name evidence="2" type="ORF">MOP44_10390</name>
</gene>
<name>A0A9J7BY80_9BACT</name>
<proteinExistence type="predicted"/>
<organism evidence="2 3">
    <name type="scientific">Occallatibacter riparius</name>
    <dbReference type="NCBI Taxonomy" id="1002689"/>
    <lineage>
        <taxon>Bacteria</taxon>
        <taxon>Pseudomonadati</taxon>
        <taxon>Acidobacteriota</taxon>
        <taxon>Terriglobia</taxon>
        <taxon>Terriglobales</taxon>
        <taxon>Acidobacteriaceae</taxon>
        <taxon>Occallatibacter</taxon>
    </lineage>
</organism>
<accession>A0A9J7BY80</accession>
<sequence length="275" mass="30930">MIDVAAKVLFFGQDTRRCIPMLQSAGYSVDAFGSPGEMHIHVEDPDAAAVAVSGAWEPLLYDPVLIARERRRIPFVFFAGSGRQPDPSIFDLVVPAERSPAGWLGELDLLIRACRATRDEARRVTAASNLLEEQARAVIEQSKLVRERSRLERESSQSVREQSRLEQERSRRQRYESSGAPPGKWDLEDVSGIGDFAKTAPPASAVPCQERDRLHWAIMIGLAKLNAILSRTVRARLDKWPWDQIRPLFEEERRLAADLEALLKECKAHRALHGC</sequence>